<dbReference type="Proteomes" id="UP000279384">
    <property type="component" value="Unassembled WGS sequence"/>
</dbReference>
<proteinExistence type="predicted"/>
<sequence length="38" mass="4136">MRAELKQDLLAMGKAFARDIGACAAFIALLTLADWIAR</sequence>
<dbReference type="EMBL" id="RBID01000011">
    <property type="protein sequence ID" value="RKQ61396.1"/>
    <property type="molecule type" value="Genomic_DNA"/>
</dbReference>
<evidence type="ECO:0000313" key="2">
    <source>
        <dbReference type="EMBL" id="RKQ61396.1"/>
    </source>
</evidence>
<keyword evidence="1" id="KW-1133">Transmembrane helix</keyword>
<keyword evidence="1" id="KW-0812">Transmembrane</keyword>
<reference evidence="2 3" key="1">
    <citation type="submission" date="2018-10" db="EMBL/GenBank/DDBJ databases">
        <title>Genomic Encyclopedia of Type Strains, Phase IV (KMG-IV): sequencing the most valuable type-strain genomes for metagenomic binning, comparative biology and taxonomic classification.</title>
        <authorList>
            <person name="Goeker M."/>
        </authorList>
    </citation>
    <scope>NUCLEOTIDE SEQUENCE [LARGE SCALE GENOMIC DNA]</scope>
    <source>
        <strain evidence="2 3">DSM 3303</strain>
    </source>
</reference>
<feature type="transmembrane region" description="Helical" evidence="1">
    <location>
        <begin position="20"/>
        <end position="37"/>
    </location>
</feature>
<evidence type="ECO:0000256" key="1">
    <source>
        <dbReference type="SAM" id="Phobius"/>
    </source>
</evidence>
<organism evidence="2 3">
    <name type="scientific">Vogesella indigofera</name>
    <name type="common">Pseudomonas indigofera</name>
    <dbReference type="NCBI Taxonomy" id="45465"/>
    <lineage>
        <taxon>Bacteria</taxon>
        <taxon>Pseudomonadati</taxon>
        <taxon>Pseudomonadota</taxon>
        <taxon>Betaproteobacteria</taxon>
        <taxon>Neisseriales</taxon>
        <taxon>Chromobacteriaceae</taxon>
        <taxon>Vogesella</taxon>
    </lineage>
</organism>
<name>A0A495BJN2_VOGIN</name>
<protein>
    <submittedName>
        <fullName evidence="2">Uncharacterized protein</fullName>
    </submittedName>
</protein>
<accession>A0A495BJN2</accession>
<dbReference type="AlphaFoldDB" id="A0A495BJN2"/>
<comment type="caution">
    <text evidence="2">The sequence shown here is derived from an EMBL/GenBank/DDBJ whole genome shotgun (WGS) entry which is preliminary data.</text>
</comment>
<keyword evidence="1" id="KW-0472">Membrane</keyword>
<evidence type="ECO:0000313" key="3">
    <source>
        <dbReference type="Proteomes" id="UP000279384"/>
    </source>
</evidence>
<gene>
    <name evidence="2" type="ORF">C8E02_1170</name>
</gene>